<dbReference type="PROSITE" id="PS00584">
    <property type="entry name" value="PFKB_KINASES_2"/>
    <property type="match status" value="1"/>
</dbReference>
<evidence type="ECO:0000259" key="1">
    <source>
        <dbReference type="Pfam" id="PF00294"/>
    </source>
</evidence>
<accession>A0A0A1DMR5</accession>
<organism evidence="2 3">
    <name type="scientific">Nocardioides simplex</name>
    <name type="common">Arthrobacter simplex</name>
    <dbReference type="NCBI Taxonomy" id="2045"/>
    <lineage>
        <taxon>Bacteria</taxon>
        <taxon>Bacillati</taxon>
        <taxon>Actinomycetota</taxon>
        <taxon>Actinomycetes</taxon>
        <taxon>Propionibacteriales</taxon>
        <taxon>Nocardioidaceae</taxon>
        <taxon>Pimelobacter</taxon>
    </lineage>
</organism>
<dbReference type="EC" id="2.7.1.83" evidence="2"/>
<dbReference type="InterPro" id="IPR029056">
    <property type="entry name" value="Ribokinase-like"/>
</dbReference>
<dbReference type="eggNOG" id="COG0524">
    <property type="taxonomic scope" value="Bacteria"/>
</dbReference>
<dbReference type="PANTHER" id="PTHR10584">
    <property type="entry name" value="SUGAR KINASE"/>
    <property type="match status" value="1"/>
</dbReference>
<dbReference type="Gene3D" id="1.10.10.10">
    <property type="entry name" value="Winged helix-like DNA-binding domain superfamily/Winged helix DNA-binding domain"/>
    <property type="match status" value="1"/>
</dbReference>
<dbReference type="GO" id="GO:0050225">
    <property type="term" value="F:pseudouridine kinase activity"/>
    <property type="evidence" value="ECO:0007669"/>
    <property type="project" value="UniProtKB-EC"/>
</dbReference>
<dbReference type="AlphaFoldDB" id="A0A0A1DMR5"/>
<sequence length="370" mass="38271">MTTLTPRERQIVELLRTQPLLDAQAIADRLGSTRASVAMALSSLTRKGAIAGRGYIVRDEPHVVVLGGAVMDIKARTVAAAGLHTSNPATIHTSPGGVGRNIAEGLARLGRRTSLIAAVGDDVFGRELLAHTADAGVYVDHVVRGPLATGTYLATLDHSGELVIGASDMRATDGLTVEQLGRGRDVLARADFVVIDGNIPADVVRWALQTCAQHDVPVLLDPVSVAKSARLAPLLDGVPVDTVTPNIAELGALAGAPVADNRPAITRAAAALHERGVRRVWVRRGKRGSLLSDEGTVVALASRPADVVDVTGAGDAMTAAYVDARTGGDTPADAADLGHVAAALTVAHPDNVRPDLDAAAIRTARTETLS</sequence>
<dbReference type="GO" id="GO:0005829">
    <property type="term" value="C:cytosol"/>
    <property type="evidence" value="ECO:0007669"/>
    <property type="project" value="TreeGrafter"/>
</dbReference>
<dbReference type="InterPro" id="IPR036390">
    <property type="entry name" value="WH_DNA-bd_sf"/>
</dbReference>
<dbReference type="InterPro" id="IPR011611">
    <property type="entry name" value="PfkB_dom"/>
</dbReference>
<keyword evidence="3" id="KW-1185">Reference proteome</keyword>
<reference evidence="2 3" key="1">
    <citation type="journal article" date="2015" name="Genome Announc.">
        <title>Complete Genome Sequence of Steroid-Transforming Nocardioides simplex VKM Ac-2033D.</title>
        <authorList>
            <person name="Shtratnikova V.Y."/>
            <person name="Schelkunov M.I."/>
            <person name="Pekov Y.A."/>
            <person name="Fokina V.V."/>
            <person name="Logacheva M.D."/>
            <person name="Sokolov S.L."/>
            <person name="Bragin E.Y."/>
            <person name="Ashapkin V.V."/>
            <person name="Donova M.V."/>
        </authorList>
    </citation>
    <scope>NUCLEOTIDE SEQUENCE [LARGE SCALE GENOMIC DNA]</scope>
    <source>
        <strain evidence="2 3">VKM Ac-2033D</strain>
    </source>
</reference>
<name>A0A0A1DMR5_NOCSI</name>
<protein>
    <submittedName>
        <fullName evidence="2">Pseudouridine kinase</fullName>
        <ecNumber evidence="2">2.7.1.83</ecNumber>
    </submittedName>
</protein>
<dbReference type="InterPro" id="IPR036388">
    <property type="entry name" value="WH-like_DNA-bd_sf"/>
</dbReference>
<dbReference type="STRING" id="2045.KR76_07660"/>
<dbReference type="EMBL" id="CP009896">
    <property type="protein sequence ID" value="AIY16675.1"/>
    <property type="molecule type" value="Genomic_DNA"/>
</dbReference>
<dbReference type="InterPro" id="IPR002173">
    <property type="entry name" value="Carboh/pur_kinase_PfkB_CS"/>
</dbReference>
<dbReference type="CDD" id="cd01941">
    <property type="entry name" value="YeiC_kinase_like"/>
    <property type="match status" value="1"/>
</dbReference>
<dbReference type="KEGG" id="psim:KR76_07660"/>
<dbReference type="Proteomes" id="UP000030300">
    <property type="component" value="Chromosome"/>
</dbReference>
<dbReference type="GeneID" id="96608807"/>
<feature type="domain" description="Carbohydrate kinase PfkB" evidence="1">
    <location>
        <begin position="62"/>
        <end position="349"/>
    </location>
</feature>
<dbReference type="SUPFAM" id="SSF53613">
    <property type="entry name" value="Ribokinase-like"/>
    <property type="match status" value="1"/>
</dbReference>
<dbReference type="OrthoDB" id="9808601at2"/>
<evidence type="ECO:0000313" key="3">
    <source>
        <dbReference type="Proteomes" id="UP000030300"/>
    </source>
</evidence>
<gene>
    <name evidence="2" type="ORF">KR76_07660</name>
</gene>
<evidence type="ECO:0000313" key="2">
    <source>
        <dbReference type="EMBL" id="AIY16675.1"/>
    </source>
</evidence>
<keyword evidence="2" id="KW-0808">Transferase</keyword>
<dbReference type="PROSITE" id="PS00583">
    <property type="entry name" value="PFKB_KINASES_1"/>
    <property type="match status" value="1"/>
</dbReference>
<dbReference type="eggNOG" id="COG1522">
    <property type="taxonomic scope" value="Bacteria"/>
</dbReference>
<dbReference type="Gene3D" id="3.40.1190.20">
    <property type="match status" value="1"/>
</dbReference>
<keyword evidence="2" id="KW-0418">Kinase</keyword>
<dbReference type="SUPFAM" id="SSF46785">
    <property type="entry name" value="Winged helix' DNA-binding domain"/>
    <property type="match status" value="1"/>
</dbReference>
<dbReference type="HOGENOM" id="CLU_027634_11_2_11"/>
<dbReference type="Pfam" id="PF00294">
    <property type="entry name" value="PfkB"/>
    <property type="match status" value="1"/>
</dbReference>
<dbReference type="PANTHER" id="PTHR10584:SF166">
    <property type="entry name" value="RIBOKINASE"/>
    <property type="match status" value="1"/>
</dbReference>
<dbReference type="RefSeq" id="WP_038677536.1">
    <property type="nucleotide sequence ID" value="NZ_BJMC01000017.1"/>
</dbReference>
<proteinExistence type="predicted"/>